<accession>A0A1G6U828</accession>
<dbReference type="AlphaFoldDB" id="A0A1G6U828"/>
<proteinExistence type="predicted"/>
<name>A0A1G6U828_9ACTN</name>
<keyword evidence="1" id="KW-0812">Transmembrane</keyword>
<sequence>MSPEHLRDAAGLAAVFGFFAMAWFGWAQEKPPASWLWPLRIGSILSGLTAIGGGLLLWRHWSDGTVFGDRTGELFGITVGIEFALAGLGAGLLAWRRRTELIPAWIAFVVGVHLFPVAVILEIPAVHVTAALITVAAVASVFVARARALTVSAVVGATTGPVLLVSALLALADALTR</sequence>
<feature type="transmembrane region" description="Helical" evidence="1">
    <location>
        <begin position="37"/>
        <end position="58"/>
    </location>
</feature>
<dbReference type="EMBL" id="FNAD01000003">
    <property type="protein sequence ID" value="SDD36715.1"/>
    <property type="molecule type" value="Genomic_DNA"/>
</dbReference>
<dbReference type="OrthoDB" id="3697173at2"/>
<dbReference type="Proteomes" id="UP000198949">
    <property type="component" value="Unassembled WGS sequence"/>
</dbReference>
<reference evidence="3" key="1">
    <citation type="submission" date="2016-10" db="EMBL/GenBank/DDBJ databases">
        <authorList>
            <person name="Varghese N."/>
            <person name="Submissions S."/>
        </authorList>
    </citation>
    <scope>NUCLEOTIDE SEQUENCE [LARGE SCALE GENOMIC DNA]</scope>
    <source>
        <strain evidence="3">CGMCC 4.3516</strain>
    </source>
</reference>
<feature type="transmembrane region" description="Helical" evidence="1">
    <location>
        <begin position="74"/>
        <end position="95"/>
    </location>
</feature>
<evidence type="ECO:0000256" key="1">
    <source>
        <dbReference type="SAM" id="Phobius"/>
    </source>
</evidence>
<organism evidence="2 3">
    <name type="scientific">Glycomyces harbinensis</name>
    <dbReference type="NCBI Taxonomy" id="58114"/>
    <lineage>
        <taxon>Bacteria</taxon>
        <taxon>Bacillati</taxon>
        <taxon>Actinomycetota</taxon>
        <taxon>Actinomycetes</taxon>
        <taxon>Glycomycetales</taxon>
        <taxon>Glycomycetaceae</taxon>
        <taxon>Glycomyces</taxon>
    </lineage>
</organism>
<gene>
    <name evidence="2" type="ORF">SAMN05216270_103336</name>
</gene>
<protein>
    <submittedName>
        <fullName evidence="2">Uncharacterized protein</fullName>
    </submittedName>
</protein>
<evidence type="ECO:0000313" key="3">
    <source>
        <dbReference type="Proteomes" id="UP000198949"/>
    </source>
</evidence>
<evidence type="ECO:0000313" key="2">
    <source>
        <dbReference type="EMBL" id="SDD36715.1"/>
    </source>
</evidence>
<dbReference type="RefSeq" id="WP_091031207.1">
    <property type="nucleotide sequence ID" value="NZ_FNAD01000003.1"/>
</dbReference>
<feature type="transmembrane region" description="Helical" evidence="1">
    <location>
        <begin position="152"/>
        <end position="172"/>
    </location>
</feature>
<keyword evidence="1" id="KW-1133">Transmembrane helix</keyword>
<keyword evidence="3" id="KW-1185">Reference proteome</keyword>
<feature type="transmembrane region" description="Helical" evidence="1">
    <location>
        <begin position="101"/>
        <end position="121"/>
    </location>
</feature>
<dbReference type="STRING" id="58114.SAMN05216270_103336"/>
<feature type="transmembrane region" description="Helical" evidence="1">
    <location>
        <begin position="128"/>
        <end position="146"/>
    </location>
</feature>
<keyword evidence="1" id="KW-0472">Membrane</keyword>